<feature type="transmembrane region" description="Helical" evidence="1">
    <location>
        <begin position="36"/>
        <end position="55"/>
    </location>
</feature>
<protein>
    <recommendedName>
        <fullName evidence="5">MFS transporter</fullName>
    </recommendedName>
</protein>
<keyword evidence="1" id="KW-0812">Transmembrane</keyword>
<evidence type="ECO:0000256" key="2">
    <source>
        <dbReference type="SAM" id="SignalP"/>
    </source>
</evidence>
<feature type="signal peptide" evidence="2">
    <location>
        <begin position="1"/>
        <end position="28"/>
    </location>
</feature>
<proteinExistence type="predicted"/>
<dbReference type="Proteomes" id="UP001209654">
    <property type="component" value="Unassembled WGS sequence"/>
</dbReference>
<dbReference type="EMBL" id="BRVS01000019">
    <property type="protein sequence ID" value="GLB68589.1"/>
    <property type="molecule type" value="Genomic_DNA"/>
</dbReference>
<name>A0ABQ5MX81_9MICC</name>
<keyword evidence="2" id="KW-0732">Signal</keyword>
<organism evidence="3 4">
    <name type="scientific">Arthrobacter mangrovi</name>
    <dbReference type="NCBI Taxonomy" id="2966350"/>
    <lineage>
        <taxon>Bacteria</taxon>
        <taxon>Bacillati</taxon>
        <taxon>Actinomycetota</taxon>
        <taxon>Actinomycetes</taxon>
        <taxon>Micrococcales</taxon>
        <taxon>Micrococcaceae</taxon>
        <taxon>Arthrobacter</taxon>
    </lineage>
</organism>
<evidence type="ECO:0008006" key="5">
    <source>
        <dbReference type="Google" id="ProtNLM"/>
    </source>
</evidence>
<evidence type="ECO:0000313" key="3">
    <source>
        <dbReference type="EMBL" id="GLB68589.1"/>
    </source>
</evidence>
<accession>A0ABQ5MX81</accession>
<feature type="chain" id="PRO_5046580075" description="MFS transporter" evidence="2">
    <location>
        <begin position="29"/>
        <end position="195"/>
    </location>
</feature>
<gene>
    <name evidence="3" type="ORF">AHIS1636_30310</name>
</gene>
<evidence type="ECO:0000313" key="4">
    <source>
        <dbReference type="Proteomes" id="UP001209654"/>
    </source>
</evidence>
<dbReference type="RefSeq" id="WP_264796683.1">
    <property type="nucleotide sequence ID" value="NZ_BRVS01000019.1"/>
</dbReference>
<sequence>MNGKAPLRLLRAGGFSTAAFCLSAAAHVAGGGTLPAAAVVVALGALTLLPVMVLAGRKLGPTTTAGVLGASQLLLHRAFTVLSTTSTCTEAGGHSHAGAGSLDCVAAASHAAADHGAGMLAAHVLATAFIGLLLARGEEALWALAAWLRPLVRLPSLVARPVPGRPSPAATPRLLRTLCQLELRPLRGPPVPSFQ</sequence>
<keyword evidence="4" id="KW-1185">Reference proteome</keyword>
<reference evidence="3 4" key="1">
    <citation type="journal article" date="2023" name="Int. J. Syst. Evol. Microbiol.">
        <title>Arthrobacter mangrovi sp. nov., an actinobacterium isolated from the rhizosphere of a mangrove.</title>
        <authorList>
            <person name="Hamada M."/>
            <person name="Saitou S."/>
            <person name="Enomoto N."/>
            <person name="Nanri K."/>
            <person name="Hidaka K."/>
            <person name="Miura T."/>
            <person name="Tamura T."/>
        </authorList>
    </citation>
    <scope>NUCLEOTIDE SEQUENCE [LARGE SCALE GENOMIC DNA]</scope>
    <source>
        <strain evidence="3 4">NBRC 112813</strain>
    </source>
</reference>
<comment type="caution">
    <text evidence="3">The sequence shown here is derived from an EMBL/GenBank/DDBJ whole genome shotgun (WGS) entry which is preliminary data.</text>
</comment>
<evidence type="ECO:0000256" key="1">
    <source>
        <dbReference type="SAM" id="Phobius"/>
    </source>
</evidence>
<keyword evidence="1" id="KW-0472">Membrane</keyword>
<keyword evidence="1" id="KW-1133">Transmembrane helix</keyword>